<name>A0ACD1H4A7_9EURO</name>
<evidence type="ECO:0000313" key="1">
    <source>
        <dbReference type="EMBL" id="RAH68413.1"/>
    </source>
</evidence>
<protein>
    <submittedName>
        <fullName evidence="1">Uncharacterized protein</fullName>
    </submittedName>
</protein>
<dbReference type="EMBL" id="KZ824967">
    <property type="protein sequence ID" value="RAH68413.1"/>
    <property type="molecule type" value="Genomic_DNA"/>
</dbReference>
<sequence length="309" mass="35960">MATSESLTFSRLPAEIRLMIWEAALPDPIGKPLFFWRRAPWRPAAARNSMGGDYDLIHPDDMGHFKIEIPLLQVNKEAERVAKEWIQRQLPPLTRLRTNQTAASRRFNAGRDVVFCTDNQFPDFVAEVENLYRVMGSPDARKYIKKENLIRTVALPQQILEDHPDKLQQIFRGGIQAWCHDLYIIVDAPADLRQIEPGSGEQWDWQVPQRWELEVLEDLPRAWWIGNRSRGGKWLTGCFGRPGSCPRHPRRRRRPHRSSSSSSVDAYERAENLLDRIVRNAFPQDHFKGWLRSVGLVIFDIYFARVVKK</sequence>
<evidence type="ECO:0000313" key="2">
    <source>
        <dbReference type="Proteomes" id="UP000249661"/>
    </source>
</evidence>
<gene>
    <name evidence="1" type="ORF">BO66DRAFT_440330</name>
</gene>
<accession>A0ACD1H4A7</accession>
<organism evidence="1 2">
    <name type="scientific">Aspergillus aculeatinus CBS 121060</name>
    <dbReference type="NCBI Taxonomy" id="1448322"/>
    <lineage>
        <taxon>Eukaryota</taxon>
        <taxon>Fungi</taxon>
        <taxon>Dikarya</taxon>
        <taxon>Ascomycota</taxon>
        <taxon>Pezizomycotina</taxon>
        <taxon>Eurotiomycetes</taxon>
        <taxon>Eurotiomycetidae</taxon>
        <taxon>Eurotiales</taxon>
        <taxon>Aspergillaceae</taxon>
        <taxon>Aspergillus</taxon>
        <taxon>Aspergillus subgen. Circumdati</taxon>
    </lineage>
</organism>
<dbReference type="Proteomes" id="UP000249661">
    <property type="component" value="Unassembled WGS sequence"/>
</dbReference>
<reference evidence="1" key="1">
    <citation type="submission" date="2018-02" db="EMBL/GenBank/DDBJ databases">
        <title>The genomes of Aspergillus section Nigri reveals drivers in fungal speciation.</title>
        <authorList>
            <consortium name="DOE Joint Genome Institute"/>
            <person name="Vesth T.C."/>
            <person name="Nybo J."/>
            <person name="Theobald S."/>
            <person name="Brandl J."/>
            <person name="Frisvad J.C."/>
            <person name="Nielsen K.F."/>
            <person name="Lyhne E.K."/>
            <person name="Kogle M.E."/>
            <person name="Kuo A."/>
            <person name="Riley R."/>
            <person name="Clum A."/>
            <person name="Nolan M."/>
            <person name="Lipzen A."/>
            <person name="Salamov A."/>
            <person name="Henrissat B."/>
            <person name="Wiebenga A."/>
            <person name="De vries R.P."/>
            <person name="Grigoriev I.V."/>
            <person name="Mortensen U.H."/>
            <person name="Andersen M.R."/>
            <person name="Baker S.E."/>
        </authorList>
    </citation>
    <scope>NUCLEOTIDE SEQUENCE</scope>
    <source>
        <strain evidence="1">CBS 121060</strain>
    </source>
</reference>
<proteinExistence type="predicted"/>
<keyword evidence="2" id="KW-1185">Reference proteome</keyword>